<dbReference type="InterPro" id="IPR005828">
    <property type="entry name" value="MFS_sugar_transport-like"/>
</dbReference>
<feature type="transmembrane region" description="Helical" evidence="7">
    <location>
        <begin position="29"/>
        <end position="48"/>
    </location>
</feature>
<keyword evidence="5 7" id="KW-1133">Transmembrane helix</keyword>
<evidence type="ECO:0000256" key="1">
    <source>
        <dbReference type="ARBA" id="ARBA00004651"/>
    </source>
</evidence>
<keyword evidence="3" id="KW-1003">Cell membrane</keyword>
<gene>
    <name evidence="9" type="ORF">FJZ00_12160</name>
</gene>
<dbReference type="Proteomes" id="UP000703893">
    <property type="component" value="Unassembled WGS sequence"/>
</dbReference>
<sequence length="278" mass="29891">MVADSPQGPAKGQLVKAVVASAIGTAIEWYDYFLYGLAAALVFPQLFFPSSDPLTGTFLAFSTYFVGFLARPIGAAIFGHFGDRIGRKATLVATLLLMGVATVAVGLMPTYAQIGIWGAFGLTALRVLQGIGVGGEWGGSVLLSMEWSDGKRRGFIASWPQFGVPVGLIMANGALALCNGWAGPEGFLQWAWRIPFLLSAVLILVGLYIRLGVLETPTFSQVVAQKRVESQPVAAVLRVHWREVLLTTLARTGQQSAFYIFTTFILVYATHNLDMARG</sequence>
<proteinExistence type="predicted"/>
<dbReference type="SUPFAM" id="SSF103473">
    <property type="entry name" value="MFS general substrate transporter"/>
    <property type="match status" value="1"/>
</dbReference>
<comment type="caution">
    <text evidence="9">The sequence shown here is derived from an EMBL/GenBank/DDBJ whole genome shotgun (WGS) entry which is preliminary data.</text>
</comment>
<protein>
    <submittedName>
        <fullName evidence="9">MFS transporter</fullName>
    </submittedName>
</protein>
<evidence type="ECO:0000256" key="6">
    <source>
        <dbReference type="ARBA" id="ARBA00023136"/>
    </source>
</evidence>
<organism evidence="9 10">
    <name type="scientific">Candidatus Tanganyikabacteria bacterium</name>
    <dbReference type="NCBI Taxonomy" id="2961651"/>
    <lineage>
        <taxon>Bacteria</taxon>
        <taxon>Bacillati</taxon>
        <taxon>Candidatus Sericytochromatia</taxon>
        <taxon>Candidatus Tanganyikabacteria</taxon>
    </lineage>
</organism>
<dbReference type="EMBL" id="VGJX01000771">
    <property type="protein sequence ID" value="MBM3275900.1"/>
    <property type="molecule type" value="Genomic_DNA"/>
</dbReference>
<dbReference type="GO" id="GO:0005886">
    <property type="term" value="C:plasma membrane"/>
    <property type="evidence" value="ECO:0007669"/>
    <property type="project" value="UniProtKB-SubCell"/>
</dbReference>
<feature type="transmembrane region" description="Helical" evidence="7">
    <location>
        <begin position="190"/>
        <end position="209"/>
    </location>
</feature>
<dbReference type="AlphaFoldDB" id="A0A938BP72"/>
<dbReference type="InterPro" id="IPR020846">
    <property type="entry name" value="MFS_dom"/>
</dbReference>
<dbReference type="InterPro" id="IPR005829">
    <property type="entry name" value="Sugar_transporter_CS"/>
</dbReference>
<feature type="transmembrane region" description="Helical" evidence="7">
    <location>
        <begin position="90"/>
        <end position="108"/>
    </location>
</feature>
<evidence type="ECO:0000259" key="8">
    <source>
        <dbReference type="PROSITE" id="PS50850"/>
    </source>
</evidence>
<dbReference type="InterPro" id="IPR036259">
    <property type="entry name" value="MFS_trans_sf"/>
</dbReference>
<feature type="domain" description="Major facilitator superfamily (MFS) profile" evidence="8">
    <location>
        <begin position="17"/>
        <end position="278"/>
    </location>
</feature>
<feature type="non-terminal residue" evidence="9">
    <location>
        <position position="278"/>
    </location>
</feature>
<evidence type="ECO:0000256" key="2">
    <source>
        <dbReference type="ARBA" id="ARBA00022448"/>
    </source>
</evidence>
<evidence type="ECO:0000256" key="7">
    <source>
        <dbReference type="SAM" id="Phobius"/>
    </source>
</evidence>
<keyword evidence="6 7" id="KW-0472">Membrane</keyword>
<reference evidence="9 10" key="1">
    <citation type="submission" date="2019-03" db="EMBL/GenBank/DDBJ databases">
        <title>Lake Tanganyika Metagenome-Assembled Genomes (MAGs).</title>
        <authorList>
            <person name="Tran P."/>
        </authorList>
    </citation>
    <scope>NUCLEOTIDE SEQUENCE [LARGE SCALE GENOMIC DNA]</scope>
    <source>
        <strain evidence="9">K_DeepCast_65m_m2_236</strain>
    </source>
</reference>
<dbReference type="PROSITE" id="PS00217">
    <property type="entry name" value="SUGAR_TRANSPORT_2"/>
    <property type="match status" value="1"/>
</dbReference>
<feature type="transmembrane region" description="Helical" evidence="7">
    <location>
        <begin position="54"/>
        <end position="78"/>
    </location>
</feature>
<evidence type="ECO:0000256" key="4">
    <source>
        <dbReference type="ARBA" id="ARBA00022692"/>
    </source>
</evidence>
<accession>A0A938BP72</accession>
<dbReference type="PANTHER" id="PTHR43045">
    <property type="entry name" value="SHIKIMATE TRANSPORTER"/>
    <property type="match status" value="1"/>
</dbReference>
<dbReference type="GO" id="GO:0022857">
    <property type="term" value="F:transmembrane transporter activity"/>
    <property type="evidence" value="ECO:0007669"/>
    <property type="project" value="InterPro"/>
</dbReference>
<feature type="transmembrane region" description="Helical" evidence="7">
    <location>
        <begin position="164"/>
        <end position="184"/>
    </location>
</feature>
<dbReference type="Gene3D" id="1.20.1250.20">
    <property type="entry name" value="MFS general substrate transporter like domains"/>
    <property type="match status" value="1"/>
</dbReference>
<name>A0A938BP72_9BACT</name>
<evidence type="ECO:0000256" key="5">
    <source>
        <dbReference type="ARBA" id="ARBA00022989"/>
    </source>
</evidence>
<dbReference type="PROSITE" id="PS50850">
    <property type="entry name" value="MFS"/>
    <property type="match status" value="1"/>
</dbReference>
<evidence type="ECO:0000313" key="9">
    <source>
        <dbReference type="EMBL" id="MBM3275900.1"/>
    </source>
</evidence>
<comment type="subcellular location">
    <subcellularLocation>
        <location evidence="1">Cell membrane</location>
        <topology evidence="1">Multi-pass membrane protein</topology>
    </subcellularLocation>
</comment>
<dbReference type="PANTHER" id="PTHR43045:SF1">
    <property type="entry name" value="SHIKIMATE TRANSPORTER"/>
    <property type="match status" value="1"/>
</dbReference>
<keyword evidence="2" id="KW-0813">Transport</keyword>
<feature type="transmembrane region" description="Helical" evidence="7">
    <location>
        <begin position="114"/>
        <end position="143"/>
    </location>
</feature>
<evidence type="ECO:0000256" key="3">
    <source>
        <dbReference type="ARBA" id="ARBA00022475"/>
    </source>
</evidence>
<keyword evidence="4 7" id="KW-0812">Transmembrane</keyword>
<dbReference type="Pfam" id="PF00083">
    <property type="entry name" value="Sugar_tr"/>
    <property type="match status" value="1"/>
</dbReference>
<evidence type="ECO:0000313" key="10">
    <source>
        <dbReference type="Proteomes" id="UP000703893"/>
    </source>
</evidence>